<feature type="domain" description="BTB" evidence="4">
    <location>
        <begin position="38"/>
        <end position="105"/>
    </location>
</feature>
<evidence type="ECO:0000256" key="2">
    <source>
        <dbReference type="ARBA" id="ARBA00022737"/>
    </source>
</evidence>
<evidence type="ECO:0000256" key="1">
    <source>
        <dbReference type="ARBA" id="ARBA00022441"/>
    </source>
</evidence>
<dbReference type="STRING" id="7398.A0A1A9Z855"/>
<dbReference type="Gene3D" id="1.25.40.420">
    <property type="match status" value="1"/>
</dbReference>
<keyword evidence="2" id="KW-0677">Repeat</keyword>
<dbReference type="Pfam" id="PF07707">
    <property type="entry name" value="BACK"/>
    <property type="match status" value="1"/>
</dbReference>
<dbReference type="InterPro" id="IPR011705">
    <property type="entry name" value="BACK"/>
</dbReference>
<reference evidence="5" key="2">
    <citation type="submission" date="2020-05" db="UniProtKB">
        <authorList>
            <consortium name="EnsemblMetazoa"/>
        </authorList>
    </citation>
    <scope>IDENTIFICATION</scope>
    <source>
        <strain evidence="5">IAEA</strain>
    </source>
</reference>
<sequence length="412" mass="47615">MATGNVPNVDIVEKCENHDCSSDFFHVLNTMRIGRKFCDFSLNVDGEVIHVHKLALAIASPYFAAMFGDDRKEKTETFLKLNDADLIAVKALVKYIYTGVIILTKDNVEQMLCTSDLFQIEWVKKQCIRFLKQSLNSTNCFRIRKFADKQSCKELYDFSHKYIMEHFDDLLEQEDLLLLPFEQIRELIKDEQPRPNTENAYKVSMNWIKHDPDQRKVHLAELISLIRLPLASTQFLATHVVTECLLREDHKCNEFLIEALIFQLTKVDEREAQSSQLTKVDEREALSSQLTKSVQLTELDEREAQSSQLTKVDDREAQSSQLTKVDDREAQSSQLTKVDDHEALIFQLTKVDEREALSSQLTKVDDREALSFREGLSFHLTKVDEGKCLCNTKTKERQEKFYVFLVGGSNKK</sequence>
<dbReference type="SMART" id="SM00225">
    <property type="entry name" value="BTB"/>
    <property type="match status" value="1"/>
</dbReference>
<dbReference type="SUPFAM" id="SSF54695">
    <property type="entry name" value="POZ domain"/>
    <property type="match status" value="1"/>
</dbReference>
<dbReference type="PANTHER" id="PTHR45632">
    <property type="entry name" value="LD33804P"/>
    <property type="match status" value="1"/>
</dbReference>
<name>A0A1A9Z855_GLOPL</name>
<evidence type="ECO:0000259" key="4">
    <source>
        <dbReference type="PROSITE" id="PS50097"/>
    </source>
</evidence>
<dbReference type="PROSITE" id="PS50097">
    <property type="entry name" value="BTB"/>
    <property type="match status" value="1"/>
</dbReference>
<accession>A0A1A9Z855</accession>
<dbReference type="PANTHER" id="PTHR45632:SF3">
    <property type="entry name" value="KELCH-LIKE PROTEIN 32"/>
    <property type="match status" value="1"/>
</dbReference>
<dbReference type="FunFam" id="1.25.40.420:FF:000001">
    <property type="entry name" value="Kelch-like family member 12"/>
    <property type="match status" value="1"/>
</dbReference>
<evidence type="ECO:0000313" key="6">
    <source>
        <dbReference type="Proteomes" id="UP000092445"/>
    </source>
</evidence>
<dbReference type="Gene3D" id="3.30.710.10">
    <property type="entry name" value="Potassium Channel Kv1.1, Chain A"/>
    <property type="match status" value="1"/>
</dbReference>
<feature type="region of interest" description="Disordered" evidence="3">
    <location>
        <begin position="305"/>
        <end position="334"/>
    </location>
</feature>
<dbReference type="InterPro" id="IPR000210">
    <property type="entry name" value="BTB/POZ_dom"/>
</dbReference>
<keyword evidence="1" id="KW-0880">Kelch repeat</keyword>
<dbReference type="EnsemblMetazoa" id="GPAI006691-RA">
    <property type="protein sequence ID" value="GPAI006691-PA"/>
    <property type="gene ID" value="GPAI006691"/>
</dbReference>
<dbReference type="InterPro" id="IPR011333">
    <property type="entry name" value="SKP1/BTB/POZ_sf"/>
</dbReference>
<dbReference type="Proteomes" id="UP000092445">
    <property type="component" value="Unassembled WGS sequence"/>
</dbReference>
<evidence type="ECO:0000313" key="5">
    <source>
        <dbReference type="EnsemblMetazoa" id="GPAI006691-PA"/>
    </source>
</evidence>
<protein>
    <submittedName>
        <fullName evidence="5">BTB domain-containing protein</fullName>
    </submittedName>
</protein>
<evidence type="ECO:0000256" key="3">
    <source>
        <dbReference type="SAM" id="MobiDB-lite"/>
    </source>
</evidence>
<dbReference type="VEuPathDB" id="VectorBase:GPAI006691"/>
<keyword evidence="6" id="KW-1185">Reference proteome</keyword>
<proteinExistence type="predicted"/>
<dbReference type="AlphaFoldDB" id="A0A1A9Z855"/>
<organism evidence="5 6">
    <name type="scientific">Glossina pallidipes</name>
    <name type="common">Tsetse fly</name>
    <dbReference type="NCBI Taxonomy" id="7398"/>
    <lineage>
        <taxon>Eukaryota</taxon>
        <taxon>Metazoa</taxon>
        <taxon>Ecdysozoa</taxon>
        <taxon>Arthropoda</taxon>
        <taxon>Hexapoda</taxon>
        <taxon>Insecta</taxon>
        <taxon>Pterygota</taxon>
        <taxon>Neoptera</taxon>
        <taxon>Endopterygota</taxon>
        <taxon>Diptera</taxon>
        <taxon>Brachycera</taxon>
        <taxon>Muscomorpha</taxon>
        <taxon>Hippoboscoidea</taxon>
        <taxon>Glossinidae</taxon>
        <taxon>Glossina</taxon>
    </lineage>
</organism>
<reference evidence="6" key="1">
    <citation type="submission" date="2014-03" db="EMBL/GenBank/DDBJ databases">
        <authorList>
            <person name="Aksoy S."/>
            <person name="Warren W."/>
            <person name="Wilson R.K."/>
        </authorList>
    </citation>
    <scope>NUCLEOTIDE SEQUENCE [LARGE SCALE GENOMIC DNA]</scope>
    <source>
        <strain evidence="6">IAEA</strain>
    </source>
</reference>
<dbReference type="Pfam" id="PF00651">
    <property type="entry name" value="BTB"/>
    <property type="match status" value="1"/>
</dbReference>
<dbReference type="SMART" id="SM00875">
    <property type="entry name" value="BACK"/>
    <property type="match status" value="1"/>
</dbReference>